<evidence type="ECO:0000256" key="1">
    <source>
        <dbReference type="ARBA" id="ARBA00023136"/>
    </source>
</evidence>
<keyword evidence="3" id="KW-0812">Transmembrane</keyword>
<protein>
    <recommendedName>
        <fullName evidence="6">Calcineurin-like phosphoesterase domain-containing protein</fullName>
    </recommendedName>
</protein>
<gene>
    <name evidence="4" type="ORF">BJ875DRAFT_476291</name>
</gene>
<dbReference type="OrthoDB" id="9984693at2759"/>
<dbReference type="InterPro" id="IPR033308">
    <property type="entry name" value="PGAP5/Cdc1/Ted1"/>
</dbReference>
<feature type="region of interest" description="Disordered" evidence="2">
    <location>
        <begin position="580"/>
        <end position="630"/>
    </location>
</feature>
<reference evidence="4" key="1">
    <citation type="journal article" date="2021" name="IMA Fungus">
        <title>Genomic characterization of three marine fungi, including Emericellopsis atlantica sp. nov. with signatures of a generalist lifestyle and marine biomass degradation.</title>
        <authorList>
            <person name="Hagestad O.C."/>
            <person name="Hou L."/>
            <person name="Andersen J.H."/>
            <person name="Hansen E.H."/>
            <person name="Altermark B."/>
            <person name="Li C."/>
            <person name="Kuhnert E."/>
            <person name="Cox R.J."/>
            <person name="Crous P.W."/>
            <person name="Spatafora J.W."/>
            <person name="Lail K."/>
            <person name="Amirebrahimi M."/>
            <person name="Lipzen A."/>
            <person name="Pangilinan J."/>
            <person name="Andreopoulos W."/>
            <person name="Hayes R.D."/>
            <person name="Ng V."/>
            <person name="Grigoriev I.V."/>
            <person name="Jackson S.A."/>
            <person name="Sutton T.D.S."/>
            <person name="Dobson A.D.W."/>
            <person name="Rama T."/>
        </authorList>
    </citation>
    <scope>NUCLEOTIDE SEQUENCE</scope>
    <source>
        <strain evidence="4">TRa018bII</strain>
    </source>
</reference>
<dbReference type="AlphaFoldDB" id="A0A9P8C085"/>
<keyword evidence="1 3" id="KW-0472">Membrane</keyword>
<evidence type="ECO:0008006" key="6">
    <source>
        <dbReference type="Google" id="ProtNLM"/>
    </source>
</evidence>
<feature type="compositionally biased region" description="Pro residues" evidence="2">
    <location>
        <begin position="619"/>
        <end position="630"/>
    </location>
</feature>
<sequence>MYFASVLRNALLALVPVSVLLTTYLYYYPFFHLCAFPAPDFKDGPSAYRNTVRKHSPFSEHIPSRLAPFRLLALGDPQLEGESPYYDPDASSFPNLVKFWRDCFLLDGVRHNPLQRLRHSLHDLIDFYLEDIPDFLELYRKRLDHIGNDYYLGHIYNTLHWWADPTHVTVLGDLVGSQWIDDQEFETRGWRYWNRVMRGGKRMPDEIASQPKEDFEEHITLGEDAEDWKNRIINVAGNHDIGYAGDLSQHRMDRFTRVFGKANYELRFRMPVNRTWDVLDAVDEGEDKYPTPEIRIVVLNDMNLDTPASSKELQDETYTFLNQIITHSEDVNRPAHFTILLTHIPMFKKAGICVDGPFFDFFGQDFNHGVKEQNHLSAPASKGFAEGIFGMSGNTNVAGQGLGRSGLILNGHDHEGCDTYHYINQSAPPEREWQALRWKDAEASKLDDQPDVPGVREVTVRSMMGSFAGNAGLLSLWFDEDTWDWKYDFVNCGLGTQHIWWLVHILDLVTLGVAMVYIGVIAVQLYIPVEAPVPLMTQINTGRRRLTISGTMTPHGMMSPTSPMVADPFPRRMQRSQTLDFSQFGSFGKENPGKENSRGRRHRQTPSLVVVPEGSRPTTPTPGTEPFPDL</sequence>
<dbReference type="GO" id="GO:0006506">
    <property type="term" value="P:GPI anchor biosynthetic process"/>
    <property type="evidence" value="ECO:0007669"/>
    <property type="project" value="InterPro"/>
</dbReference>
<keyword evidence="3" id="KW-1133">Transmembrane helix</keyword>
<evidence type="ECO:0000313" key="4">
    <source>
        <dbReference type="EMBL" id="KAG9228914.1"/>
    </source>
</evidence>
<evidence type="ECO:0000256" key="3">
    <source>
        <dbReference type="SAM" id="Phobius"/>
    </source>
</evidence>
<dbReference type="PANTHER" id="PTHR13315:SF1">
    <property type="entry name" value="PROTEIN TED1"/>
    <property type="match status" value="1"/>
</dbReference>
<comment type="caution">
    <text evidence="4">The sequence shown here is derived from an EMBL/GenBank/DDBJ whole genome shotgun (WGS) entry which is preliminary data.</text>
</comment>
<proteinExistence type="predicted"/>
<dbReference type="PANTHER" id="PTHR13315">
    <property type="entry name" value="METALLO PHOSPHOESTERASE RELATED"/>
    <property type="match status" value="1"/>
</dbReference>
<accession>A0A9P8C085</accession>
<keyword evidence="5" id="KW-1185">Reference proteome</keyword>
<dbReference type="GO" id="GO:0005783">
    <property type="term" value="C:endoplasmic reticulum"/>
    <property type="evidence" value="ECO:0007669"/>
    <property type="project" value="TreeGrafter"/>
</dbReference>
<feature type="region of interest" description="Disordered" evidence="2">
    <location>
        <begin position="550"/>
        <end position="569"/>
    </location>
</feature>
<feature type="transmembrane region" description="Helical" evidence="3">
    <location>
        <begin position="499"/>
        <end position="527"/>
    </location>
</feature>
<dbReference type="InterPro" id="IPR029052">
    <property type="entry name" value="Metallo-depent_PP-like"/>
</dbReference>
<dbReference type="Proteomes" id="UP000824998">
    <property type="component" value="Unassembled WGS sequence"/>
</dbReference>
<dbReference type="GO" id="GO:0016020">
    <property type="term" value="C:membrane"/>
    <property type="evidence" value="ECO:0007669"/>
    <property type="project" value="GOC"/>
</dbReference>
<evidence type="ECO:0000313" key="5">
    <source>
        <dbReference type="Proteomes" id="UP000824998"/>
    </source>
</evidence>
<dbReference type="EMBL" id="MU251842">
    <property type="protein sequence ID" value="KAG9228914.1"/>
    <property type="molecule type" value="Genomic_DNA"/>
</dbReference>
<evidence type="ECO:0000256" key="2">
    <source>
        <dbReference type="SAM" id="MobiDB-lite"/>
    </source>
</evidence>
<dbReference type="Gene3D" id="3.60.21.10">
    <property type="match status" value="1"/>
</dbReference>
<name>A0A9P8C085_9HELO</name>
<dbReference type="SUPFAM" id="SSF56300">
    <property type="entry name" value="Metallo-dependent phosphatases"/>
    <property type="match status" value="1"/>
</dbReference>
<organism evidence="4 5">
    <name type="scientific">Amylocarpus encephaloides</name>
    <dbReference type="NCBI Taxonomy" id="45428"/>
    <lineage>
        <taxon>Eukaryota</taxon>
        <taxon>Fungi</taxon>
        <taxon>Dikarya</taxon>
        <taxon>Ascomycota</taxon>
        <taxon>Pezizomycotina</taxon>
        <taxon>Leotiomycetes</taxon>
        <taxon>Helotiales</taxon>
        <taxon>Helotiales incertae sedis</taxon>
        <taxon>Amylocarpus</taxon>
    </lineage>
</organism>